<dbReference type="Gene3D" id="3.30.1370.110">
    <property type="match status" value="1"/>
</dbReference>
<dbReference type="GO" id="GO:0004519">
    <property type="term" value="F:endonuclease activity"/>
    <property type="evidence" value="ECO:0007669"/>
    <property type="project" value="UniProtKB-KW"/>
</dbReference>
<evidence type="ECO:0000256" key="4">
    <source>
        <dbReference type="ARBA" id="ARBA00022801"/>
    </source>
</evidence>
<dbReference type="RefSeq" id="WP_126841567.1">
    <property type="nucleotide sequence ID" value="NZ_PIQH01000004.1"/>
</dbReference>
<evidence type="ECO:0000313" key="8">
    <source>
        <dbReference type="EMBL" id="RUO80510.1"/>
    </source>
</evidence>
<evidence type="ECO:0000259" key="7">
    <source>
        <dbReference type="PROSITE" id="PS50828"/>
    </source>
</evidence>
<protein>
    <submittedName>
        <fullName evidence="8">Endonuclease SmrB</fullName>
    </submittedName>
</protein>
<evidence type="ECO:0000256" key="6">
    <source>
        <dbReference type="SAM" id="MobiDB-lite"/>
    </source>
</evidence>
<comment type="caution">
    <text evidence="8">The sequence shown here is derived from an EMBL/GenBank/DDBJ whole genome shotgun (WGS) entry which is preliminary data.</text>
</comment>
<dbReference type="PANTHER" id="PTHR35562:SF1">
    <property type="entry name" value="UPF0115 PROTEIN YFCN"/>
    <property type="match status" value="1"/>
</dbReference>
<dbReference type="GO" id="GO:0016787">
    <property type="term" value="F:hydrolase activity"/>
    <property type="evidence" value="ECO:0007669"/>
    <property type="project" value="UniProtKB-KW"/>
</dbReference>
<feature type="domain" description="Smr" evidence="7">
    <location>
        <begin position="97"/>
        <end position="172"/>
    </location>
</feature>
<keyword evidence="5" id="KW-0694">RNA-binding</keyword>
<dbReference type="PANTHER" id="PTHR35562">
    <property type="entry name" value="DNA ENDONUCLEASE SMRA-RELATED"/>
    <property type="match status" value="1"/>
</dbReference>
<dbReference type="AlphaFoldDB" id="A0A432ZRH9"/>
<evidence type="ECO:0000313" key="9">
    <source>
        <dbReference type="Proteomes" id="UP000287996"/>
    </source>
</evidence>
<dbReference type="SUPFAM" id="SSF160443">
    <property type="entry name" value="SMR domain-like"/>
    <property type="match status" value="1"/>
</dbReference>
<dbReference type="PROSITE" id="PS50828">
    <property type="entry name" value="SMR"/>
    <property type="match status" value="1"/>
</dbReference>
<dbReference type="EMBL" id="PIQH01000004">
    <property type="protein sequence ID" value="RUO80510.1"/>
    <property type="molecule type" value="Genomic_DNA"/>
</dbReference>
<dbReference type="Proteomes" id="UP000287996">
    <property type="component" value="Unassembled WGS sequence"/>
</dbReference>
<reference evidence="8 9" key="1">
    <citation type="journal article" date="2011" name="Front. Microbiol.">
        <title>Genomic signatures of strain selection and enhancement in Bacillus atrophaeus var. globigii, a historical biowarfare simulant.</title>
        <authorList>
            <person name="Gibbons H.S."/>
            <person name="Broomall S.M."/>
            <person name="McNew L.A."/>
            <person name="Daligault H."/>
            <person name="Chapman C."/>
            <person name="Bruce D."/>
            <person name="Karavis M."/>
            <person name="Krepps M."/>
            <person name="McGregor P.A."/>
            <person name="Hong C."/>
            <person name="Park K.H."/>
            <person name="Akmal A."/>
            <person name="Feldman A."/>
            <person name="Lin J.S."/>
            <person name="Chang W.E."/>
            <person name="Higgs B.W."/>
            <person name="Demirev P."/>
            <person name="Lindquist J."/>
            <person name="Liem A."/>
            <person name="Fochler E."/>
            <person name="Read T.D."/>
            <person name="Tapia R."/>
            <person name="Johnson S."/>
            <person name="Bishop-Lilly K.A."/>
            <person name="Detter C."/>
            <person name="Han C."/>
            <person name="Sozhamannan S."/>
            <person name="Rosenzweig C.N."/>
            <person name="Skowronski E.W."/>
        </authorList>
    </citation>
    <scope>NUCLEOTIDE SEQUENCE [LARGE SCALE GENOMIC DNA]</scope>
    <source>
        <strain evidence="8 9">CC-PW-9</strain>
    </source>
</reference>
<dbReference type="GO" id="GO:0019843">
    <property type="term" value="F:rRNA binding"/>
    <property type="evidence" value="ECO:0007669"/>
    <property type="project" value="UniProtKB-KW"/>
</dbReference>
<evidence type="ECO:0000256" key="1">
    <source>
        <dbReference type="ARBA" id="ARBA00022722"/>
    </source>
</evidence>
<accession>A0A432ZRH9</accession>
<keyword evidence="2" id="KW-0699">rRNA-binding</keyword>
<keyword evidence="3 8" id="KW-0255">Endonuclease</keyword>
<dbReference type="OrthoDB" id="5795446at2"/>
<dbReference type="Pfam" id="PF01713">
    <property type="entry name" value="Smr"/>
    <property type="match status" value="1"/>
</dbReference>
<dbReference type="InterPro" id="IPR022990">
    <property type="entry name" value="SmrB-like"/>
</dbReference>
<evidence type="ECO:0000256" key="2">
    <source>
        <dbReference type="ARBA" id="ARBA00022730"/>
    </source>
</evidence>
<feature type="region of interest" description="Disordered" evidence="6">
    <location>
        <begin position="33"/>
        <end position="54"/>
    </location>
</feature>
<organism evidence="8 9">
    <name type="scientific">Idiomarina tyrosinivorans</name>
    <dbReference type="NCBI Taxonomy" id="1445662"/>
    <lineage>
        <taxon>Bacteria</taxon>
        <taxon>Pseudomonadati</taxon>
        <taxon>Pseudomonadota</taxon>
        <taxon>Gammaproteobacteria</taxon>
        <taxon>Alteromonadales</taxon>
        <taxon>Idiomarinaceae</taxon>
        <taxon>Idiomarina</taxon>
    </lineage>
</organism>
<gene>
    <name evidence="8" type="ORF">CWI84_05485</name>
</gene>
<name>A0A432ZRH9_9GAMM</name>
<dbReference type="NCBIfam" id="NF003432">
    <property type="entry name" value="PRK04946.1"/>
    <property type="match status" value="1"/>
</dbReference>
<dbReference type="InterPro" id="IPR036063">
    <property type="entry name" value="Smr_dom_sf"/>
</dbReference>
<evidence type="ECO:0000256" key="5">
    <source>
        <dbReference type="ARBA" id="ARBA00022884"/>
    </source>
</evidence>
<keyword evidence="4" id="KW-0378">Hydrolase</keyword>
<keyword evidence="1" id="KW-0540">Nuclease</keyword>
<dbReference type="InterPro" id="IPR002625">
    <property type="entry name" value="Smr_dom"/>
</dbReference>
<evidence type="ECO:0000256" key="3">
    <source>
        <dbReference type="ARBA" id="ARBA00022759"/>
    </source>
</evidence>
<dbReference type="SMART" id="SM00463">
    <property type="entry name" value="SMR"/>
    <property type="match status" value="1"/>
</dbReference>
<proteinExistence type="predicted"/>
<sequence>MRDKSFPDSAPEQTFAELFDDVQPLTQDKVVFDKQPLSKRRAEDDKQQRQINSADNLLSDNFEAHFPDEKPTYLAEGSDSHLLKRLSRGDFAPELLLDVHGFTQAQAKPEVLALLHACVNERIRCCSILHGHGKGVLKRQIPNWLVQHPQVEAFHTAPRALGGDAALLILVRVGD</sequence>
<keyword evidence="9" id="KW-1185">Reference proteome</keyword>